<protein>
    <submittedName>
        <fullName evidence="6">Polyketide synthase</fullName>
    </submittedName>
</protein>
<name>A0ABW4IX09_9ACTN</name>
<dbReference type="InterPro" id="IPR020841">
    <property type="entry name" value="PKS_Beta-ketoAc_synthase_dom"/>
</dbReference>
<comment type="caution">
    <text evidence="6">The sequence shown here is derived from an EMBL/GenBank/DDBJ whole genome shotgun (WGS) entry which is preliminary data.</text>
</comment>
<accession>A0ABW4IX09</accession>
<dbReference type="InterPro" id="IPR050091">
    <property type="entry name" value="PKS_NRPS_Biosynth_Enz"/>
</dbReference>
<dbReference type="PANTHER" id="PTHR43775:SF51">
    <property type="entry name" value="INACTIVE PHENOLPHTHIOCEROL SYNTHESIS POLYKETIDE SYNTHASE TYPE I PKS1-RELATED"/>
    <property type="match status" value="1"/>
</dbReference>
<evidence type="ECO:0000256" key="1">
    <source>
        <dbReference type="ARBA" id="ARBA00022679"/>
    </source>
</evidence>
<evidence type="ECO:0000313" key="7">
    <source>
        <dbReference type="Proteomes" id="UP001597261"/>
    </source>
</evidence>
<gene>
    <name evidence="6" type="ORF">ACFSL4_20330</name>
</gene>
<feature type="domain" description="Ketosynthase family 3 (KS3)" evidence="5">
    <location>
        <begin position="531"/>
        <end position="988"/>
    </location>
</feature>
<dbReference type="CDD" id="cd00833">
    <property type="entry name" value="PKS"/>
    <property type="match status" value="2"/>
</dbReference>
<feature type="domain" description="Ketosynthase family 3 (KS3)" evidence="5">
    <location>
        <begin position="32"/>
        <end position="495"/>
    </location>
</feature>
<proteinExistence type="inferred from homology"/>
<dbReference type="EMBL" id="JBHUDX010000053">
    <property type="protein sequence ID" value="MFD1660490.1"/>
    <property type="molecule type" value="Genomic_DNA"/>
</dbReference>
<evidence type="ECO:0000256" key="2">
    <source>
        <dbReference type="ARBA" id="ARBA00023268"/>
    </source>
</evidence>
<dbReference type="PROSITE" id="PS52004">
    <property type="entry name" value="KS3_2"/>
    <property type="match status" value="2"/>
</dbReference>
<keyword evidence="7" id="KW-1185">Reference proteome</keyword>
<dbReference type="InterPro" id="IPR014031">
    <property type="entry name" value="Ketoacyl_synth_C"/>
</dbReference>
<organism evidence="6 7">
    <name type="scientific">Streptomyces caeni</name>
    <dbReference type="NCBI Taxonomy" id="2307231"/>
    <lineage>
        <taxon>Bacteria</taxon>
        <taxon>Bacillati</taxon>
        <taxon>Actinomycetota</taxon>
        <taxon>Actinomycetes</taxon>
        <taxon>Kitasatosporales</taxon>
        <taxon>Streptomycetaceae</taxon>
        <taxon>Streptomyces</taxon>
    </lineage>
</organism>
<keyword evidence="1 3" id="KW-0808">Transferase</keyword>
<dbReference type="InterPro" id="IPR014030">
    <property type="entry name" value="Ketoacyl_synth_N"/>
</dbReference>
<dbReference type="SUPFAM" id="SSF53901">
    <property type="entry name" value="Thiolase-like"/>
    <property type="match status" value="3"/>
</dbReference>
<feature type="region of interest" description="Disordered" evidence="4">
    <location>
        <begin position="1"/>
        <end position="34"/>
    </location>
</feature>
<dbReference type="Pfam" id="PF02801">
    <property type="entry name" value="Ketoacyl-synt_C"/>
    <property type="match status" value="2"/>
</dbReference>
<evidence type="ECO:0000256" key="3">
    <source>
        <dbReference type="RuleBase" id="RU003694"/>
    </source>
</evidence>
<dbReference type="Gene3D" id="3.40.47.10">
    <property type="match status" value="2"/>
</dbReference>
<dbReference type="Pfam" id="PF00109">
    <property type="entry name" value="ketoacyl-synt"/>
    <property type="match status" value="2"/>
</dbReference>
<dbReference type="SMART" id="SM00825">
    <property type="entry name" value="PKS_KS"/>
    <property type="match status" value="2"/>
</dbReference>
<evidence type="ECO:0000313" key="6">
    <source>
        <dbReference type="EMBL" id="MFD1660490.1"/>
    </source>
</evidence>
<comment type="similarity">
    <text evidence="3">Belongs to the thiolase-like superfamily. Beta-ketoacyl-ACP synthases family.</text>
</comment>
<dbReference type="Proteomes" id="UP001597261">
    <property type="component" value="Unassembled WGS sequence"/>
</dbReference>
<keyword evidence="2" id="KW-0511">Multifunctional enzyme</keyword>
<reference evidence="7" key="1">
    <citation type="journal article" date="2019" name="Int. J. Syst. Evol. Microbiol.">
        <title>The Global Catalogue of Microorganisms (GCM) 10K type strain sequencing project: providing services to taxonomists for standard genome sequencing and annotation.</title>
        <authorList>
            <consortium name="The Broad Institute Genomics Platform"/>
            <consortium name="The Broad Institute Genome Sequencing Center for Infectious Disease"/>
            <person name="Wu L."/>
            <person name="Ma J."/>
        </authorList>
    </citation>
    <scope>NUCLEOTIDE SEQUENCE [LARGE SCALE GENOMIC DNA]</scope>
    <source>
        <strain evidence="7">CGMCC 1.12470</strain>
    </source>
</reference>
<sequence length="1006" mass="103553">MHAASRTGPSNPAPEPGEEPPSGPPGGPRPPADPIAIVGIGALYPGISGPEALWRLLTQTELSCACPPAGPDTTAPPAAAAGNRCGQPVPVPGSAGSSAVLDDVRVDVARFGIPPAQAASLARMQVLMLEAAGQCLADAGYADRPLPGEHADVVVGTCYGLDRQHANAARVEGGRYAHRLQRAVSVSHGGSGPADLAARELRGRVRERFGASAHDRVGEMASTIPARIASAFKLRGRTLAVESADATSFTALAHALACLRSGESRSALVVTGQRPEGDLLTRALAAKGLIAAGTHPFEADGDGFTLAAGVGALLLKTLPEAEADGDRIYAVIRDCSLAHSAAGGALRYPFDAEGRRDLAARSYRSASVPAGAVQYVECAGSGIARETEAEIEALAGVCDGVRGPLAIGSVKDRLGHTFANSGLAAVSKVALALHHRTLPPQWSREKARALDLTGTPFRILRTAQPWPAAPDGAPRRAAVLGSSVTGVLGHVVVEEYPGPAGGVPVRREPPGEPAAGSRPQAPRRAPRVGPAEPIAVIGYGGMFADSPGADAFWRTMLSGHDRIAPLPAALFDREAYYCPGELSVMHSYTEVGAPVRVPSAPPPGTRVMPERFAQMDAAQRVGLAVAAETLTRSGVRAALTGPGLVAIGSNLGLTREREAAALLSLDAIEADAAGLEALSGLPAEELRELLACLRRTYRDPEDVLAPGFFDGSLASGTAAVIADEFGLDAVPVAVEAACASSLAAIDLAVQQLRSGTVGYAIAGGVELPCTERDMVLCSALGLLSRNRITPFDAAADGFTAGDGCALFLLKRYDDALRDGDRIACVLRGVGASNDAKSLIAPDTEGQARAIRQAFGQVDFGPAEVGYLEAHGTGTRVGDRVEIAAAARTYSGSGRQRPLEIGSAKSFFGHTFAAAGAAGLLRALYALRTGTIPPNANLRDPNPALDLAAVPAHVATEAAPWPEEAGRPRRAGVSSFGTGGINYHLLLEEHREGARAADVSLEAKEAR</sequence>
<feature type="compositionally biased region" description="Pro residues" evidence="4">
    <location>
        <begin position="11"/>
        <end position="33"/>
    </location>
</feature>
<dbReference type="InterPro" id="IPR016039">
    <property type="entry name" value="Thiolase-like"/>
</dbReference>
<dbReference type="PANTHER" id="PTHR43775">
    <property type="entry name" value="FATTY ACID SYNTHASE"/>
    <property type="match status" value="1"/>
</dbReference>
<evidence type="ECO:0000259" key="5">
    <source>
        <dbReference type="PROSITE" id="PS52004"/>
    </source>
</evidence>
<feature type="region of interest" description="Disordered" evidence="4">
    <location>
        <begin position="499"/>
        <end position="529"/>
    </location>
</feature>
<dbReference type="RefSeq" id="WP_381084631.1">
    <property type="nucleotide sequence ID" value="NZ_JBHUDX010000053.1"/>
</dbReference>
<evidence type="ECO:0000256" key="4">
    <source>
        <dbReference type="SAM" id="MobiDB-lite"/>
    </source>
</evidence>